<dbReference type="RefSeq" id="WP_309312020.1">
    <property type="nucleotide sequence ID" value="NZ_CP133592.1"/>
</dbReference>
<dbReference type="EMBL" id="CP133592">
    <property type="protein sequence ID" value="WMW26224.1"/>
    <property type="molecule type" value="Genomic_DNA"/>
</dbReference>
<gene>
    <name evidence="1" type="ORF">RE474_05795</name>
</gene>
<evidence type="ECO:0000313" key="2">
    <source>
        <dbReference type="Proteomes" id="UP001182908"/>
    </source>
</evidence>
<dbReference type="Proteomes" id="UP001182908">
    <property type="component" value="Chromosome"/>
</dbReference>
<dbReference type="GeneID" id="84232210"/>
<organism evidence="1 2">
    <name type="scientific">Methanolobus sediminis</name>
    <dbReference type="NCBI Taxonomy" id="3072978"/>
    <lineage>
        <taxon>Archaea</taxon>
        <taxon>Methanobacteriati</taxon>
        <taxon>Methanobacteriota</taxon>
        <taxon>Stenosarchaea group</taxon>
        <taxon>Methanomicrobia</taxon>
        <taxon>Methanosarcinales</taxon>
        <taxon>Methanosarcinaceae</taxon>
        <taxon>Methanolobus</taxon>
    </lineage>
</organism>
<accession>A0AA51UMU8</accession>
<proteinExistence type="predicted"/>
<dbReference type="AlphaFoldDB" id="A0AA51UMU8"/>
<protein>
    <submittedName>
        <fullName evidence="1">Uncharacterized protein</fullName>
    </submittedName>
</protein>
<sequence>MSILVETNDYRKRESSGILDEDADYRPILHGVINTRCNYDGGKIEGLLE</sequence>
<name>A0AA51UMU8_9EURY</name>
<keyword evidence="2" id="KW-1185">Reference proteome</keyword>
<reference evidence="1 2" key="1">
    <citation type="submission" date="2023-08" db="EMBL/GenBank/DDBJ databases">
        <title>Methanolobus mangrovi sp. nov. and Methanolobus sediminis sp. nov, two novel methylotrophic methanogens isolated from mangrove sediments in China.</title>
        <authorList>
            <person name="Zhou J."/>
        </authorList>
    </citation>
    <scope>NUCLEOTIDE SEQUENCE [LARGE SCALE GENOMIC DNA]</scope>
    <source>
        <strain evidence="1 2">FTZ6</strain>
    </source>
</reference>
<evidence type="ECO:0000313" key="1">
    <source>
        <dbReference type="EMBL" id="WMW26224.1"/>
    </source>
</evidence>
<dbReference type="KEGG" id="mseb:RE474_05795"/>